<feature type="transmembrane region" description="Helical" evidence="2">
    <location>
        <begin position="53"/>
        <end position="78"/>
    </location>
</feature>
<organism evidence="3 4">
    <name type="scientific">Deinococcus proteolyticus (strain ATCC 35074 / DSM 20540 / JCM 6276 / NBRC 101906 / NCIMB 13154 / VKM Ac-1939 / CCM 2703 / MRP)</name>
    <dbReference type="NCBI Taxonomy" id="693977"/>
    <lineage>
        <taxon>Bacteria</taxon>
        <taxon>Thermotogati</taxon>
        <taxon>Deinococcota</taxon>
        <taxon>Deinococci</taxon>
        <taxon>Deinococcales</taxon>
        <taxon>Deinococcaceae</taxon>
        <taxon>Deinococcus</taxon>
    </lineage>
</organism>
<feature type="transmembrane region" description="Helical" evidence="2">
    <location>
        <begin position="84"/>
        <end position="105"/>
    </location>
</feature>
<dbReference type="HOGENOM" id="CLU_1064447_0_0_0"/>
<dbReference type="EMBL" id="CP002536">
    <property type="protein sequence ID" value="ADY26675.1"/>
    <property type="molecule type" value="Genomic_DNA"/>
</dbReference>
<evidence type="ECO:0000256" key="1">
    <source>
        <dbReference type="SAM" id="MobiDB-lite"/>
    </source>
</evidence>
<accession>F0RK29</accession>
<dbReference type="RefSeq" id="WP_013615283.1">
    <property type="nucleotide sequence ID" value="NC_015161.1"/>
</dbReference>
<keyword evidence="4" id="KW-1185">Reference proteome</keyword>
<feature type="compositionally biased region" description="Low complexity" evidence="1">
    <location>
        <begin position="24"/>
        <end position="39"/>
    </location>
</feature>
<evidence type="ECO:0000313" key="3">
    <source>
        <dbReference type="EMBL" id="ADY26675.1"/>
    </source>
</evidence>
<reference evidence="4" key="1">
    <citation type="submission" date="2011-02" db="EMBL/GenBank/DDBJ databases">
        <title>The complete sequence of chromosome of Deinococcus proteolyticus DSM 20540.</title>
        <authorList>
            <consortium name="US DOE Joint Genome Institute (JGI-PGF)"/>
            <person name="Lucas S."/>
            <person name="Copeland A."/>
            <person name="Lapidus A."/>
            <person name="Bruce D."/>
            <person name="Goodwin L."/>
            <person name="Pitluck S."/>
            <person name="Kyrpides N."/>
            <person name="Mavromatis K."/>
            <person name="Pagani I."/>
            <person name="Ivanova N."/>
            <person name="Ovchinnikova G."/>
            <person name="Zeytun A."/>
            <person name="Detter J.C."/>
            <person name="Han C."/>
            <person name="Land M."/>
            <person name="Hauser L."/>
            <person name="Markowitz V."/>
            <person name="Cheng J.-F."/>
            <person name="Hugenholtz P."/>
            <person name="Woyke T."/>
            <person name="Wu D."/>
            <person name="Pukall R."/>
            <person name="Steenblock K."/>
            <person name="Brambilla E."/>
            <person name="Klenk H.-P."/>
            <person name="Eisen J.A."/>
        </authorList>
    </citation>
    <scope>NUCLEOTIDE SEQUENCE [LARGE SCALE GENOMIC DNA]</scope>
    <source>
        <strain evidence="4">ATCC 35074 / DSM 20540 / JCM 6276 / NBRC 101906 / NCIMB 13154 / VKM Ac-1939 / CCM 2703 / MRP</strain>
    </source>
</reference>
<evidence type="ECO:0000256" key="2">
    <source>
        <dbReference type="SAM" id="Phobius"/>
    </source>
</evidence>
<feature type="region of interest" description="Disordered" evidence="1">
    <location>
        <begin position="1"/>
        <end position="39"/>
    </location>
</feature>
<keyword evidence="2" id="KW-0472">Membrane</keyword>
<name>F0RK29_DEIPM</name>
<gene>
    <name evidence="3" type="ordered locus">Deipr_1537</name>
</gene>
<keyword evidence="2" id="KW-0812">Transmembrane</keyword>
<keyword evidence="2" id="KW-1133">Transmembrane helix</keyword>
<dbReference type="Proteomes" id="UP000007718">
    <property type="component" value="Chromosome"/>
</dbReference>
<dbReference type="STRING" id="693977.Deipr_1537"/>
<proteinExistence type="predicted"/>
<evidence type="ECO:0000313" key="4">
    <source>
        <dbReference type="Proteomes" id="UP000007718"/>
    </source>
</evidence>
<protein>
    <submittedName>
        <fullName evidence="3">Uncharacterized protein</fullName>
    </submittedName>
</protein>
<dbReference type="KEGG" id="dpt:Deipr_1537"/>
<feature type="compositionally biased region" description="Basic and acidic residues" evidence="1">
    <location>
        <begin position="1"/>
        <end position="10"/>
    </location>
</feature>
<sequence>MTRFRSDRKTPPQTTESAEPRLQPMAPEPAVSAPSAVPGAGEPRARVPLWQRLFGLALAGLGGMATLALLLVFAVVAFVTGHAVLGSVLLALLLLAGGGVTYLGVRTARRGVQQGRRQFRRVQEEVGLVQEQVQHQTARRELARLWNRFGTQLPAEVRPALRAAITATDEALGAVDADMPGRERYEVQQAALQDLPALLELHGRSGGDPAELSRLLALIENRMRQVTAQAVQEQAHEAAVQREYLNSKYAADLLNPDRENL</sequence>
<dbReference type="AlphaFoldDB" id="F0RK29"/>
<reference evidence="3 4" key="2">
    <citation type="journal article" date="2012" name="Stand. Genomic Sci.">
        <title>Complete genome sequence of the orange-red pigmented, radioresistant Deinococcus proteolyticus type strain (MRP(T)).</title>
        <authorList>
            <person name="Copeland A."/>
            <person name="Zeytun A."/>
            <person name="Yassawong M."/>
            <person name="Nolan M."/>
            <person name="Lucas S."/>
            <person name="Hammon N."/>
            <person name="Deshpande S."/>
            <person name="Cheng J.F."/>
            <person name="Han C."/>
            <person name="Tapia R."/>
            <person name="Goodwin L.A."/>
            <person name="Pitluck S."/>
            <person name="Mavromatis K."/>
            <person name="Liolios K."/>
            <person name="Pagani I."/>
            <person name="Ivanova N."/>
            <person name="Mikhailova N."/>
            <person name="Pati A."/>
            <person name="Chen A."/>
            <person name="Palaniappan K."/>
            <person name="Land M."/>
            <person name="Hauser L."/>
            <person name="Jeffries C.D."/>
            <person name="Brambilla E.M."/>
            <person name="Rohde M."/>
            <person name="Sikorski J."/>
            <person name="Pukall R."/>
            <person name="Goker M."/>
            <person name="Detter J.C."/>
            <person name="Woyke T."/>
            <person name="Bristow J."/>
            <person name="Eisen J.A."/>
            <person name="Markowitz V."/>
            <person name="Hugenholtz P."/>
            <person name="Kyrpides N.C."/>
            <person name="Klenk H.P."/>
            <person name="Lapidus A."/>
        </authorList>
    </citation>
    <scope>NUCLEOTIDE SEQUENCE [LARGE SCALE GENOMIC DNA]</scope>
    <source>
        <strain evidence="4">ATCC 35074 / DSM 20540 / JCM 6276 / NBRC 101906 / NCIMB 13154 / VKM Ac-1939 / CCM 2703 / MRP</strain>
    </source>
</reference>